<dbReference type="EMBL" id="KI894007">
    <property type="protein sequence ID" value="OCF53027.1"/>
    <property type="molecule type" value="Genomic_DNA"/>
</dbReference>
<dbReference type="Gene3D" id="2.80.10.50">
    <property type="match status" value="1"/>
</dbReference>
<dbReference type="CDD" id="cd00161">
    <property type="entry name" value="beta-trefoil_Ricin-like"/>
    <property type="match status" value="1"/>
</dbReference>
<reference evidence="4" key="2">
    <citation type="submission" date="2013-07" db="EMBL/GenBank/DDBJ databases">
        <authorList>
            <consortium name="The Broad Institute Genome Sequencing Platform"/>
            <person name="Cuomo C."/>
            <person name="Litvintseva A."/>
            <person name="Chen Y."/>
            <person name="Heitman J."/>
            <person name="Sun S."/>
            <person name="Springer D."/>
            <person name="Dromer F."/>
            <person name="Young S.K."/>
            <person name="Zeng Q."/>
            <person name="Gargeya S."/>
            <person name="Fitzgerald M."/>
            <person name="Abouelleil A."/>
            <person name="Alvarado L."/>
            <person name="Berlin A.M."/>
            <person name="Chapman S.B."/>
            <person name="Dewar J."/>
            <person name="Goldberg J."/>
            <person name="Griggs A."/>
            <person name="Gujja S."/>
            <person name="Hansen M."/>
            <person name="Howarth C."/>
            <person name="Imamovic A."/>
            <person name="Larimer J."/>
            <person name="McCowan C."/>
            <person name="Murphy C."/>
            <person name="Pearson M."/>
            <person name="Priest M."/>
            <person name="Roberts A."/>
            <person name="Saif S."/>
            <person name="Shea T."/>
            <person name="Sykes S."/>
            <person name="Wortman J."/>
            <person name="Nusbaum C."/>
            <person name="Birren B."/>
        </authorList>
    </citation>
    <scope>NUCLEOTIDE SEQUENCE</scope>
    <source>
        <strain evidence="4">CBS 10737</strain>
    </source>
</reference>
<evidence type="ECO:0000259" key="2">
    <source>
        <dbReference type="SMART" id="SM00458"/>
    </source>
</evidence>
<evidence type="ECO:0000313" key="4">
    <source>
        <dbReference type="EMBL" id="WWC67091.1"/>
    </source>
</evidence>
<dbReference type="Pfam" id="PF00652">
    <property type="entry name" value="Ricin_B_lectin"/>
    <property type="match status" value="1"/>
</dbReference>
<dbReference type="EMBL" id="CP144519">
    <property type="protein sequence ID" value="WWC67091.1"/>
    <property type="molecule type" value="Genomic_DNA"/>
</dbReference>
<evidence type="ECO:0000313" key="3">
    <source>
        <dbReference type="EMBL" id="OCF53027.1"/>
    </source>
</evidence>
<dbReference type="RefSeq" id="XP_019014246.1">
    <property type="nucleotide sequence ID" value="XM_019152108.1"/>
</dbReference>
<dbReference type="GeneID" id="30168697"/>
<reference evidence="3" key="3">
    <citation type="submission" date="2016-07" db="EMBL/GenBank/DDBJ databases">
        <title>Evolution of pathogenesis and genome organization in the Tremellales.</title>
        <authorList>
            <person name="Cuomo C."/>
            <person name="Litvintseva A."/>
            <person name="Heitman J."/>
            <person name="Chen Y."/>
            <person name="Sun S."/>
            <person name="Springer D."/>
            <person name="Dromer F."/>
            <person name="Young S."/>
            <person name="Zeng Q."/>
            <person name="Chapman S."/>
            <person name="Gujja S."/>
            <person name="Saif S."/>
            <person name="Birren B."/>
        </authorList>
    </citation>
    <scope>NUCLEOTIDE SEQUENCE</scope>
    <source>
        <strain evidence="3">CBS 10737</strain>
    </source>
</reference>
<dbReference type="OrthoDB" id="6770063at2759"/>
<dbReference type="SMART" id="SM00458">
    <property type="entry name" value="RICIN"/>
    <property type="match status" value="1"/>
</dbReference>
<dbReference type="InterPro" id="IPR000772">
    <property type="entry name" value="Ricin_B_lectin"/>
</dbReference>
<dbReference type="KEGG" id="kpin:30168697"/>
<feature type="chain" id="PRO_5008628509" description="Ricin B lectin domain-containing protein" evidence="1">
    <location>
        <begin position="18"/>
        <end position="191"/>
    </location>
</feature>
<dbReference type="InterPro" id="IPR035992">
    <property type="entry name" value="Ricin_B-like_lectins"/>
</dbReference>
<gene>
    <name evidence="3" type="ORF">I206_00328</name>
    <name evidence="4" type="ORF">I206_100998</name>
</gene>
<feature type="signal peptide" evidence="1">
    <location>
        <begin position="1"/>
        <end position="17"/>
    </location>
</feature>
<accession>A0A1B9IC77</accession>
<organism evidence="3">
    <name type="scientific">Kwoniella pini CBS 10737</name>
    <dbReference type="NCBI Taxonomy" id="1296096"/>
    <lineage>
        <taxon>Eukaryota</taxon>
        <taxon>Fungi</taxon>
        <taxon>Dikarya</taxon>
        <taxon>Basidiomycota</taxon>
        <taxon>Agaricomycotina</taxon>
        <taxon>Tremellomycetes</taxon>
        <taxon>Tremellales</taxon>
        <taxon>Cryptococcaceae</taxon>
        <taxon>Kwoniella</taxon>
    </lineage>
</organism>
<reference evidence="3" key="1">
    <citation type="submission" date="2013-07" db="EMBL/GenBank/DDBJ databases">
        <title>The Genome Sequence of Cryptococcus pinus CBS10737.</title>
        <authorList>
            <consortium name="The Broad Institute Genome Sequencing Platform"/>
            <person name="Cuomo C."/>
            <person name="Litvintseva A."/>
            <person name="Chen Y."/>
            <person name="Heitman J."/>
            <person name="Sun S."/>
            <person name="Springer D."/>
            <person name="Dromer F."/>
            <person name="Young S.K."/>
            <person name="Zeng Q."/>
            <person name="Gargeya S."/>
            <person name="Fitzgerald M."/>
            <person name="Abouelleil A."/>
            <person name="Alvarado L."/>
            <person name="Berlin A.M."/>
            <person name="Chapman S.B."/>
            <person name="Dewar J."/>
            <person name="Goldberg J."/>
            <person name="Griggs A."/>
            <person name="Gujja S."/>
            <person name="Hansen M."/>
            <person name="Howarth C."/>
            <person name="Imamovic A."/>
            <person name="Larimer J."/>
            <person name="McCowan C."/>
            <person name="Murphy C."/>
            <person name="Pearson M."/>
            <person name="Priest M."/>
            <person name="Roberts A."/>
            <person name="Saif S."/>
            <person name="Shea T."/>
            <person name="Sykes S."/>
            <person name="Wortman J."/>
            <person name="Nusbaum C."/>
            <person name="Birren B."/>
        </authorList>
    </citation>
    <scope>NUCLEOTIDE SEQUENCE [LARGE SCALE GENOMIC DNA]</scope>
    <source>
        <strain evidence="3">CBS 10737</strain>
    </source>
</reference>
<dbReference type="SUPFAM" id="SSF50370">
    <property type="entry name" value="Ricin B-like lectins"/>
    <property type="match status" value="1"/>
</dbReference>
<keyword evidence="1" id="KW-0732">Signal</keyword>
<keyword evidence="5" id="KW-1185">Reference proteome</keyword>
<dbReference type="PROSITE" id="PS50231">
    <property type="entry name" value="RICIN_B_LECTIN"/>
    <property type="match status" value="1"/>
</dbReference>
<dbReference type="AlphaFoldDB" id="A0A1B9IC77"/>
<proteinExistence type="predicted"/>
<dbReference type="Proteomes" id="UP000094020">
    <property type="component" value="Chromosome 1"/>
</dbReference>
<reference evidence="4" key="4">
    <citation type="submission" date="2024-02" db="EMBL/GenBank/DDBJ databases">
        <title>Comparative genomics of Cryptococcus and Kwoniella reveals pathogenesis evolution and contrasting modes of karyotype evolution via chromosome fusion or intercentromeric recombination.</title>
        <authorList>
            <person name="Coelho M.A."/>
            <person name="David-Palma M."/>
            <person name="Shea T."/>
            <person name="Bowers K."/>
            <person name="McGinley-Smith S."/>
            <person name="Mohammad A.W."/>
            <person name="Gnirke A."/>
            <person name="Yurkov A.M."/>
            <person name="Nowrousian M."/>
            <person name="Sun S."/>
            <person name="Cuomo C.A."/>
            <person name="Heitman J."/>
        </authorList>
    </citation>
    <scope>NUCLEOTIDE SEQUENCE</scope>
    <source>
        <strain evidence="4">CBS 10737</strain>
    </source>
</reference>
<evidence type="ECO:0000256" key="1">
    <source>
        <dbReference type="SAM" id="SignalP"/>
    </source>
</evidence>
<protein>
    <recommendedName>
        <fullName evidence="2">Ricin B lectin domain-containing protein</fullName>
    </recommendedName>
</protein>
<sequence length="191" mass="20526">MLAQILLTPLLATLALASPVPRDSYSGKRIRSLASPDLCLTVQNGYAAYGTIVAFTACSQDSNGEGYLDQFQYWSVVGPQRGQIKLSSNDEMCLDGGDESNGSEITIQACEDEKDSQIWTVGTTGTGNQPNLQLAVGSSESQCLDVVKDSNPVQTKPYGSEKDSQVWSCHTQDGNEADAIQQFFELATADE</sequence>
<name>A0A1B9IC77_9TREE</name>
<feature type="domain" description="Ricin B lectin" evidence="2">
    <location>
        <begin position="26"/>
        <end position="170"/>
    </location>
</feature>
<evidence type="ECO:0000313" key="5">
    <source>
        <dbReference type="Proteomes" id="UP000094020"/>
    </source>
</evidence>